<gene>
    <name evidence="8" type="ORF">LIPSTDRAFT_123588</name>
</gene>
<feature type="region of interest" description="Disordered" evidence="7">
    <location>
        <begin position="282"/>
        <end position="303"/>
    </location>
</feature>
<dbReference type="PANTHER" id="PTHR21399:SF0">
    <property type="entry name" value="METHYLOSOME SUBUNIT PICLN"/>
    <property type="match status" value="1"/>
</dbReference>
<sequence length="303" mass="33144">MSITILDSPPTADLFVLRRSSTEDGIERDDPNSQPPAESQDQIPTSTPALHYHSTGRIITIRPVEAEIPGIGNMPSDGSHLADIFVAASGLIIYVPSRSKGISIPYKHVTVHAIQRDPVLGVYLQLEDIPFTLKSMAQQRNGDDTENTHTNSASNDEVDDGNGDECADDGELDGVLELFITALSSSAHAEPEADITNLFDALSVCSALNPDPEESEPEEDGIEDDGMVRALSTGEDIFGDGHEWITAENVDRFGDVEVEGEERVRFADSRNVADAARFLDAEDEDERREENGDEDRIKLRRID</sequence>
<dbReference type="Gene3D" id="2.30.29.30">
    <property type="entry name" value="Pleckstrin-homology domain (PH domain)/Phosphotyrosine-binding domain (PTB)"/>
    <property type="match status" value="1"/>
</dbReference>
<feature type="region of interest" description="Disordered" evidence="7">
    <location>
        <begin position="18"/>
        <end position="49"/>
    </location>
</feature>
<keyword evidence="6" id="KW-0539">Nucleus</keyword>
<comment type="subcellular location">
    <subcellularLocation>
        <location evidence="2">Cytoplasm</location>
    </subcellularLocation>
    <subcellularLocation>
        <location evidence="1">Nucleus</location>
    </subcellularLocation>
</comment>
<feature type="compositionally biased region" description="Polar residues" evidence="7">
    <location>
        <begin position="35"/>
        <end position="48"/>
    </location>
</feature>
<keyword evidence="9" id="KW-1185">Reference proteome</keyword>
<dbReference type="PANTHER" id="PTHR21399">
    <property type="entry name" value="CHLORIDE CONDUCTANCE REGULATORY PROTEIN ICLN"/>
    <property type="match status" value="1"/>
</dbReference>
<evidence type="ECO:0000256" key="1">
    <source>
        <dbReference type="ARBA" id="ARBA00004123"/>
    </source>
</evidence>
<evidence type="ECO:0000256" key="2">
    <source>
        <dbReference type="ARBA" id="ARBA00004496"/>
    </source>
</evidence>
<dbReference type="Pfam" id="PF03517">
    <property type="entry name" value="Voldacs"/>
    <property type="match status" value="1"/>
</dbReference>
<dbReference type="InterPro" id="IPR011993">
    <property type="entry name" value="PH-like_dom_sf"/>
</dbReference>
<evidence type="ECO:0000313" key="9">
    <source>
        <dbReference type="Proteomes" id="UP000094385"/>
    </source>
</evidence>
<dbReference type="GO" id="GO:0034715">
    <property type="term" value="C:pICln-Sm protein complex"/>
    <property type="evidence" value="ECO:0007669"/>
    <property type="project" value="TreeGrafter"/>
</dbReference>
<name>A0A1E3QEQ1_LIPST</name>
<evidence type="ECO:0000256" key="3">
    <source>
        <dbReference type="ARBA" id="ARBA00006172"/>
    </source>
</evidence>
<dbReference type="EMBL" id="KV454289">
    <property type="protein sequence ID" value="ODQ76146.1"/>
    <property type="molecule type" value="Genomic_DNA"/>
</dbReference>
<keyword evidence="5" id="KW-0963">Cytoplasm</keyword>
<dbReference type="Proteomes" id="UP000094385">
    <property type="component" value="Unassembled WGS sequence"/>
</dbReference>
<dbReference type="InterPro" id="IPR039924">
    <property type="entry name" value="ICln/Lot5/Saf5"/>
</dbReference>
<protein>
    <recommendedName>
        <fullName evidence="4">Protein LOT5</fullName>
    </recommendedName>
</protein>
<evidence type="ECO:0000313" key="8">
    <source>
        <dbReference type="EMBL" id="ODQ76146.1"/>
    </source>
</evidence>
<evidence type="ECO:0000256" key="4">
    <source>
        <dbReference type="ARBA" id="ARBA00015935"/>
    </source>
</evidence>
<dbReference type="OrthoDB" id="19714at2759"/>
<evidence type="ECO:0000256" key="5">
    <source>
        <dbReference type="ARBA" id="ARBA00022490"/>
    </source>
</evidence>
<dbReference type="GO" id="GO:0005681">
    <property type="term" value="C:spliceosomal complex"/>
    <property type="evidence" value="ECO:0007669"/>
    <property type="project" value="TreeGrafter"/>
</dbReference>
<evidence type="ECO:0000256" key="6">
    <source>
        <dbReference type="ARBA" id="ARBA00023242"/>
    </source>
</evidence>
<feature type="region of interest" description="Disordered" evidence="7">
    <location>
        <begin position="139"/>
        <end position="167"/>
    </location>
</feature>
<accession>A0A1E3QEQ1</accession>
<evidence type="ECO:0000256" key="7">
    <source>
        <dbReference type="SAM" id="MobiDB-lite"/>
    </source>
</evidence>
<dbReference type="AlphaFoldDB" id="A0A1E3QEQ1"/>
<reference evidence="8 9" key="1">
    <citation type="journal article" date="2016" name="Proc. Natl. Acad. Sci. U.S.A.">
        <title>Comparative genomics of biotechnologically important yeasts.</title>
        <authorList>
            <person name="Riley R."/>
            <person name="Haridas S."/>
            <person name="Wolfe K.H."/>
            <person name="Lopes M.R."/>
            <person name="Hittinger C.T."/>
            <person name="Goeker M."/>
            <person name="Salamov A.A."/>
            <person name="Wisecaver J.H."/>
            <person name="Long T.M."/>
            <person name="Calvey C.H."/>
            <person name="Aerts A.L."/>
            <person name="Barry K.W."/>
            <person name="Choi C."/>
            <person name="Clum A."/>
            <person name="Coughlan A.Y."/>
            <person name="Deshpande S."/>
            <person name="Douglass A.P."/>
            <person name="Hanson S.J."/>
            <person name="Klenk H.-P."/>
            <person name="LaButti K.M."/>
            <person name="Lapidus A."/>
            <person name="Lindquist E.A."/>
            <person name="Lipzen A.M."/>
            <person name="Meier-Kolthoff J.P."/>
            <person name="Ohm R.A."/>
            <person name="Otillar R.P."/>
            <person name="Pangilinan J.L."/>
            <person name="Peng Y."/>
            <person name="Rokas A."/>
            <person name="Rosa C.A."/>
            <person name="Scheuner C."/>
            <person name="Sibirny A.A."/>
            <person name="Slot J.C."/>
            <person name="Stielow J.B."/>
            <person name="Sun H."/>
            <person name="Kurtzman C.P."/>
            <person name="Blackwell M."/>
            <person name="Grigoriev I.V."/>
            <person name="Jeffries T.W."/>
        </authorList>
    </citation>
    <scope>NUCLEOTIDE SEQUENCE [LARGE SCALE GENOMIC DNA]</scope>
    <source>
        <strain evidence="8 9">NRRL Y-11557</strain>
    </source>
</reference>
<dbReference type="GO" id="GO:0045292">
    <property type="term" value="P:mRNA cis splicing, via spliceosome"/>
    <property type="evidence" value="ECO:0007669"/>
    <property type="project" value="TreeGrafter"/>
</dbReference>
<feature type="compositionally biased region" description="Basic and acidic residues" evidence="7">
    <location>
        <begin position="288"/>
        <end position="303"/>
    </location>
</feature>
<feature type="compositionally biased region" description="Acidic residues" evidence="7">
    <location>
        <begin position="156"/>
        <end position="167"/>
    </location>
</feature>
<dbReference type="GO" id="GO:0005829">
    <property type="term" value="C:cytosol"/>
    <property type="evidence" value="ECO:0007669"/>
    <property type="project" value="TreeGrafter"/>
</dbReference>
<organism evidence="8 9">
    <name type="scientific">Lipomyces starkeyi NRRL Y-11557</name>
    <dbReference type="NCBI Taxonomy" id="675824"/>
    <lineage>
        <taxon>Eukaryota</taxon>
        <taxon>Fungi</taxon>
        <taxon>Dikarya</taxon>
        <taxon>Ascomycota</taxon>
        <taxon>Saccharomycotina</taxon>
        <taxon>Lipomycetes</taxon>
        <taxon>Lipomycetales</taxon>
        <taxon>Lipomycetaceae</taxon>
        <taxon>Lipomyces</taxon>
    </lineage>
</organism>
<comment type="similarity">
    <text evidence="3">Belongs to the LOT5 family.</text>
</comment>
<dbReference type="GO" id="GO:0000387">
    <property type="term" value="P:spliceosomal snRNP assembly"/>
    <property type="evidence" value="ECO:0007669"/>
    <property type="project" value="TreeGrafter"/>
</dbReference>
<proteinExistence type="inferred from homology"/>